<dbReference type="AlphaFoldDB" id="A0AAV3BE68"/>
<comment type="caution">
    <text evidence="1">The sequence shown here is derived from an EMBL/GenBank/DDBJ whole genome shotgun (WGS) entry which is preliminary data.</text>
</comment>
<proteinExistence type="predicted"/>
<name>A0AAV3BE68_YERPE</name>
<evidence type="ECO:0000313" key="2">
    <source>
        <dbReference type="Proteomes" id="UP000004430"/>
    </source>
</evidence>
<gene>
    <name evidence="1" type="ORF">YPIP275_2834</name>
</gene>
<reference evidence="1 2" key="1">
    <citation type="submission" date="2008-01" db="EMBL/GenBank/DDBJ databases">
        <title>Yersinia pestis Strain IP275 project at JCVI/TIGR.</title>
        <authorList>
            <person name="Ravel J."/>
            <person name="Eppinger M."/>
            <person name="Fricke W.F."/>
            <person name="Rosovitz M."/>
            <person name="Lindler L.E."/>
            <person name="Bearden S."/>
            <person name="Shriefer M."/>
        </authorList>
    </citation>
    <scope>NUCLEOTIDE SEQUENCE [LARGE SCALE GENOMIC DNA]</scope>
    <source>
        <strain evidence="1 2">IP275</strain>
    </source>
</reference>
<organism evidence="1 2">
    <name type="scientific">Yersinia pestis biovar Orientalis str. IP275</name>
    <dbReference type="NCBI Taxonomy" id="373665"/>
    <lineage>
        <taxon>Bacteria</taxon>
        <taxon>Pseudomonadati</taxon>
        <taxon>Pseudomonadota</taxon>
        <taxon>Gammaproteobacteria</taxon>
        <taxon>Enterobacterales</taxon>
        <taxon>Yersiniaceae</taxon>
        <taxon>Yersinia</taxon>
    </lineage>
</organism>
<reference evidence="1 2" key="2">
    <citation type="submission" date="2010-03" db="EMBL/GenBank/DDBJ databases">
        <authorList>
            <person name="Payne S.H."/>
            <person name="Sutton G.G."/>
        </authorList>
    </citation>
    <scope>NUCLEOTIDE SEQUENCE [LARGE SCALE GENOMIC DNA]</scope>
    <source>
        <strain evidence="1 2">IP275</strain>
    </source>
</reference>
<dbReference type="Proteomes" id="UP000004430">
    <property type="component" value="Unassembled WGS sequence"/>
</dbReference>
<evidence type="ECO:0000313" key="1">
    <source>
        <dbReference type="EMBL" id="EDR32560.1"/>
    </source>
</evidence>
<sequence>MKKVHVNLARSQDINRYTFPEQMAGFANAIQSHGIAVN</sequence>
<dbReference type="EMBL" id="AAOS02000011">
    <property type="protein sequence ID" value="EDR32560.1"/>
    <property type="molecule type" value="Genomic_DNA"/>
</dbReference>
<protein>
    <submittedName>
        <fullName evidence="1">Uncharacterized protein</fullName>
    </submittedName>
</protein>
<accession>A0AAV3BE68</accession>